<feature type="signal peptide" evidence="1">
    <location>
        <begin position="1"/>
        <end position="22"/>
    </location>
</feature>
<evidence type="ECO:0000313" key="2">
    <source>
        <dbReference type="EMBL" id="CAH0393508.1"/>
    </source>
</evidence>
<dbReference type="EMBL" id="OU963868">
    <property type="protein sequence ID" value="CAH0393508.1"/>
    <property type="molecule type" value="Genomic_DNA"/>
</dbReference>
<gene>
    <name evidence="2" type="ORF">BEMITA_LOCUS11901</name>
</gene>
<evidence type="ECO:0000313" key="3">
    <source>
        <dbReference type="Proteomes" id="UP001152759"/>
    </source>
</evidence>
<organism evidence="2 3">
    <name type="scientific">Bemisia tabaci</name>
    <name type="common">Sweetpotato whitefly</name>
    <name type="synonym">Aleurodes tabaci</name>
    <dbReference type="NCBI Taxonomy" id="7038"/>
    <lineage>
        <taxon>Eukaryota</taxon>
        <taxon>Metazoa</taxon>
        <taxon>Ecdysozoa</taxon>
        <taxon>Arthropoda</taxon>
        <taxon>Hexapoda</taxon>
        <taxon>Insecta</taxon>
        <taxon>Pterygota</taxon>
        <taxon>Neoptera</taxon>
        <taxon>Paraneoptera</taxon>
        <taxon>Hemiptera</taxon>
        <taxon>Sternorrhyncha</taxon>
        <taxon>Aleyrodoidea</taxon>
        <taxon>Aleyrodidae</taxon>
        <taxon>Aleyrodinae</taxon>
        <taxon>Bemisia</taxon>
    </lineage>
</organism>
<dbReference type="AlphaFoldDB" id="A0A9P0F8D1"/>
<name>A0A9P0F8D1_BEMTA</name>
<sequence>MKVQFVCVLCILFEVTLSQVMAQENADRFRKFFSKGSFGSDLKFQQGDNLASFVIPNKHFVSRPYVYYYALNENEVVTFKPSKGKLFRKVYPKVIKLKEKMAKIKLLNRKHTSNYIGPVGGLVARMMVGAQLYFNLFFCNDKHYVYYLTYGAYSDAWYEDNVIRVSKKCPVRAPLTKDLFRKVLKAKTFTLRDAYEREKVISVKDWKDSRWSHPLRVKFNPKEEVKVFTSAEPATEIKSPMTFPTRRPSVPPIVDIAIGA</sequence>
<accession>A0A9P0F8D1</accession>
<dbReference type="Proteomes" id="UP001152759">
    <property type="component" value="Chromosome 7"/>
</dbReference>
<feature type="chain" id="PRO_5040501146" evidence="1">
    <location>
        <begin position="23"/>
        <end position="260"/>
    </location>
</feature>
<reference evidence="2" key="1">
    <citation type="submission" date="2021-12" db="EMBL/GenBank/DDBJ databases">
        <authorList>
            <person name="King R."/>
        </authorList>
    </citation>
    <scope>NUCLEOTIDE SEQUENCE</scope>
</reference>
<keyword evidence="3" id="KW-1185">Reference proteome</keyword>
<protein>
    <submittedName>
        <fullName evidence="2">Uncharacterized protein</fullName>
    </submittedName>
</protein>
<evidence type="ECO:0000256" key="1">
    <source>
        <dbReference type="SAM" id="SignalP"/>
    </source>
</evidence>
<keyword evidence="1" id="KW-0732">Signal</keyword>
<proteinExistence type="predicted"/>